<dbReference type="AlphaFoldDB" id="A0ABD0QKV9"/>
<dbReference type="SUPFAM" id="SSF56235">
    <property type="entry name" value="N-terminal nucleophile aminohydrolases (Ntn hydrolases)"/>
    <property type="match status" value="1"/>
</dbReference>
<evidence type="ECO:0000313" key="4">
    <source>
        <dbReference type="EMBL" id="KAL0185746.1"/>
    </source>
</evidence>
<gene>
    <name evidence="4" type="ORF">M9458_017416</name>
</gene>
<feature type="transmembrane region" description="Helical" evidence="3">
    <location>
        <begin position="20"/>
        <end position="43"/>
    </location>
</feature>
<keyword evidence="3" id="KW-0812">Transmembrane</keyword>
<proteinExistence type="inferred from homology"/>
<organism evidence="4 5">
    <name type="scientific">Cirrhinus mrigala</name>
    <name type="common">Mrigala</name>
    <dbReference type="NCBI Taxonomy" id="683832"/>
    <lineage>
        <taxon>Eukaryota</taxon>
        <taxon>Metazoa</taxon>
        <taxon>Chordata</taxon>
        <taxon>Craniata</taxon>
        <taxon>Vertebrata</taxon>
        <taxon>Euteleostomi</taxon>
        <taxon>Actinopterygii</taxon>
        <taxon>Neopterygii</taxon>
        <taxon>Teleostei</taxon>
        <taxon>Ostariophysi</taxon>
        <taxon>Cypriniformes</taxon>
        <taxon>Cyprinidae</taxon>
        <taxon>Labeoninae</taxon>
        <taxon>Labeonini</taxon>
        <taxon>Cirrhinus</taxon>
    </lineage>
</organism>
<evidence type="ECO:0008006" key="6">
    <source>
        <dbReference type="Google" id="ProtNLM"/>
    </source>
</evidence>
<reference evidence="4 5" key="1">
    <citation type="submission" date="2024-05" db="EMBL/GenBank/DDBJ databases">
        <title>Genome sequencing and assembly of Indian major carp, Cirrhinus mrigala (Hamilton, 1822).</title>
        <authorList>
            <person name="Mohindra V."/>
            <person name="Chowdhury L.M."/>
            <person name="Lal K."/>
            <person name="Jena J.K."/>
        </authorList>
    </citation>
    <scope>NUCLEOTIDE SEQUENCE [LARGE SCALE GENOMIC DNA]</scope>
    <source>
        <strain evidence="4">CM1030</strain>
        <tissue evidence="4">Blood</tissue>
    </source>
</reference>
<dbReference type="Pfam" id="PF01019">
    <property type="entry name" value="G_glu_transpept"/>
    <property type="match status" value="1"/>
</dbReference>
<sequence>QPPSSMSPMILHSSSHKHTVVIGASGGSMITTGMALTLMNFLWFGKTLKDSIDAPVVYVDSKNVLNFEPLFDK</sequence>
<evidence type="ECO:0000256" key="1">
    <source>
        <dbReference type="ARBA" id="ARBA00009381"/>
    </source>
</evidence>
<feature type="binding site" evidence="2">
    <location>
        <begin position="4"/>
        <end position="5"/>
    </location>
    <ligand>
        <name>L-glutamate</name>
        <dbReference type="ChEBI" id="CHEBI:29985"/>
    </ligand>
</feature>
<comment type="caution">
    <text evidence="4">The sequence shown here is derived from an EMBL/GenBank/DDBJ whole genome shotgun (WGS) entry which is preliminary data.</text>
</comment>
<feature type="binding site" evidence="2">
    <location>
        <position position="27"/>
    </location>
    <ligand>
        <name>L-glutamate</name>
        <dbReference type="ChEBI" id="CHEBI:29985"/>
    </ligand>
</feature>
<evidence type="ECO:0000256" key="2">
    <source>
        <dbReference type="PIRSR" id="PIRSR600101-2"/>
    </source>
</evidence>
<dbReference type="InterPro" id="IPR043137">
    <property type="entry name" value="GGT_ssub_C"/>
</dbReference>
<protein>
    <recommendedName>
        <fullName evidence="6">Gamma-glutamyltransferase</fullName>
    </recommendedName>
</protein>
<keyword evidence="5" id="KW-1185">Reference proteome</keyword>
<feature type="non-terminal residue" evidence="4">
    <location>
        <position position="73"/>
    </location>
</feature>
<dbReference type="PANTHER" id="PTHR11686">
    <property type="entry name" value="GAMMA GLUTAMYL TRANSPEPTIDASE"/>
    <property type="match status" value="1"/>
</dbReference>
<name>A0ABD0QKV9_CIRMR</name>
<dbReference type="Gene3D" id="3.60.20.40">
    <property type="match status" value="1"/>
</dbReference>
<comment type="similarity">
    <text evidence="1">Belongs to the gamma-glutamyltransferase family.</text>
</comment>
<dbReference type="InterPro" id="IPR000101">
    <property type="entry name" value="GGT_peptidase"/>
</dbReference>
<dbReference type="InterPro" id="IPR029055">
    <property type="entry name" value="Ntn_hydrolases_N"/>
</dbReference>
<dbReference type="Proteomes" id="UP001529510">
    <property type="component" value="Unassembled WGS sequence"/>
</dbReference>
<dbReference type="EMBL" id="JAMKFB020000008">
    <property type="protein sequence ID" value="KAL0185746.1"/>
    <property type="molecule type" value="Genomic_DNA"/>
</dbReference>
<evidence type="ECO:0000313" key="5">
    <source>
        <dbReference type="Proteomes" id="UP001529510"/>
    </source>
</evidence>
<accession>A0ABD0QKV9</accession>
<feature type="non-terminal residue" evidence="4">
    <location>
        <position position="1"/>
    </location>
</feature>
<keyword evidence="3" id="KW-1133">Transmembrane helix</keyword>
<evidence type="ECO:0000256" key="3">
    <source>
        <dbReference type="SAM" id="Phobius"/>
    </source>
</evidence>
<dbReference type="PANTHER" id="PTHR11686:SF19">
    <property type="entry name" value="GLUTATHIONE HYDROLASE 5 PROENZYME"/>
    <property type="match status" value="1"/>
</dbReference>
<keyword evidence="3" id="KW-0472">Membrane</keyword>